<dbReference type="AlphaFoldDB" id="A0A6J7GFZ0"/>
<dbReference type="InterPro" id="IPR024932">
    <property type="entry name" value="ApbE"/>
</dbReference>
<dbReference type="PIRSF" id="PIRSF006268">
    <property type="entry name" value="ApbE"/>
    <property type="match status" value="1"/>
</dbReference>
<organism evidence="11">
    <name type="scientific">freshwater metagenome</name>
    <dbReference type="NCBI Taxonomy" id="449393"/>
    <lineage>
        <taxon>unclassified sequences</taxon>
        <taxon>metagenomes</taxon>
        <taxon>ecological metagenomes</taxon>
    </lineage>
</organism>
<protein>
    <recommendedName>
        <fullName evidence="3">FAD:protein FMN transferase</fullName>
        <ecNumber evidence="2">2.7.1.180</ecNumber>
    </recommendedName>
    <alternativeName>
        <fullName evidence="9">Flavin transferase</fullName>
    </alternativeName>
</protein>
<keyword evidence="5" id="KW-0808">Transferase</keyword>
<gene>
    <name evidence="11" type="ORF">UFOPK3610_00506</name>
</gene>
<evidence type="ECO:0000256" key="1">
    <source>
        <dbReference type="ARBA" id="ARBA00001946"/>
    </source>
</evidence>
<evidence type="ECO:0000256" key="3">
    <source>
        <dbReference type="ARBA" id="ARBA00016337"/>
    </source>
</evidence>
<evidence type="ECO:0000256" key="2">
    <source>
        <dbReference type="ARBA" id="ARBA00011955"/>
    </source>
</evidence>
<sequence>MPPVGEVTASKVLRHEFRCMASTVRIQIIDPVSDAQVRVQSAEGVFHDVEVTCTRFDPMSSLMQVNSDPKSRHVVPVLLFNALSAAHEAYVRTAGRFDPRVLDDLVRAGYDRSFEFAKPGDEVVATTLAESWWSRSRRREWKPKFDKDSFAVSIGNRAIDLGGIGKGLAVRWAMQSLASAGAAVLLEAGGDIATTGRGPDGHGWRVAVENPWNVEGDPAVVLDASDAAVATSSIRLRTWTVNGAAQHHLIDARTGRPAQSGLQSVTVVANDTAWAEVWSKAAFIEGKAGIRAFADEQRLAVTWIDDNGNVGISRRAQDRVVWKVSRVHE</sequence>
<proteinExistence type="predicted"/>
<comment type="cofactor">
    <cofactor evidence="1">
        <name>Mg(2+)</name>
        <dbReference type="ChEBI" id="CHEBI:18420"/>
    </cofactor>
</comment>
<keyword evidence="8" id="KW-0460">Magnesium</keyword>
<keyword evidence="7" id="KW-0274">FAD</keyword>
<reference evidence="11" key="1">
    <citation type="submission" date="2020-05" db="EMBL/GenBank/DDBJ databases">
        <authorList>
            <person name="Chiriac C."/>
            <person name="Salcher M."/>
            <person name="Ghai R."/>
            <person name="Kavagutti S V."/>
        </authorList>
    </citation>
    <scope>NUCLEOTIDE SEQUENCE</scope>
</reference>
<evidence type="ECO:0000256" key="8">
    <source>
        <dbReference type="ARBA" id="ARBA00022842"/>
    </source>
</evidence>
<dbReference type="PANTHER" id="PTHR30040:SF2">
    <property type="entry name" value="FAD:PROTEIN FMN TRANSFERASE"/>
    <property type="match status" value="1"/>
</dbReference>
<evidence type="ECO:0000256" key="10">
    <source>
        <dbReference type="ARBA" id="ARBA00048540"/>
    </source>
</evidence>
<evidence type="ECO:0000256" key="9">
    <source>
        <dbReference type="ARBA" id="ARBA00031306"/>
    </source>
</evidence>
<evidence type="ECO:0000256" key="6">
    <source>
        <dbReference type="ARBA" id="ARBA00022723"/>
    </source>
</evidence>
<dbReference type="EC" id="2.7.1.180" evidence="2"/>
<evidence type="ECO:0000256" key="4">
    <source>
        <dbReference type="ARBA" id="ARBA00022630"/>
    </source>
</evidence>
<keyword evidence="6" id="KW-0479">Metal-binding</keyword>
<dbReference type="EMBL" id="CAFBMR010000011">
    <property type="protein sequence ID" value="CAB4907012.1"/>
    <property type="molecule type" value="Genomic_DNA"/>
</dbReference>
<accession>A0A6J7GFZ0</accession>
<dbReference type="Gene3D" id="3.10.520.10">
    <property type="entry name" value="ApbE-like domains"/>
    <property type="match status" value="1"/>
</dbReference>
<dbReference type="GO" id="GO:0046872">
    <property type="term" value="F:metal ion binding"/>
    <property type="evidence" value="ECO:0007669"/>
    <property type="project" value="UniProtKB-KW"/>
</dbReference>
<evidence type="ECO:0000256" key="5">
    <source>
        <dbReference type="ARBA" id="ARBA00022679"/>
    </source>
</evidence>
<evidence type="ECO:0000313" key="11">
    <source>
        <dbReference type="EMBL" id="CAB4907012.1"/>
    </source>
</evidence>
<dbReference type="Pfam" id="PF02424">
    <property type="entry name" value="ApbE"/>
    <property type="match status" value="1"/>
</dbReference>
<dbReference type="PANTHER" id="PTHR30040">
    <property type="entry name" value="THIAMINE BIOSYNTHESIS LIPOPROTEIN APBE"/>
    <property type="match status" value="1"/>
</dbReference>
<name>A0A6J7GFZ0_9ZZZZ</name>
<dbReference type="InterPro" id="IPR003374">
    <property type="entry name" value="ApbE-like_sf"/>
</dbReference>
<keyword evidence="4" id="KW-0285">Flavoprotein</keyword>
<dbReference type="SUPFAM" id="SSF143631">
    <property type="entry name" value="ApbE-like"/>
    <property type="match status" value="1"/>
</dbReference>
<comment type="catalytic activity">
    <reaction evidence="10">
        <text>L-threonyl-[protein] + FAD = FMN-L-threonyl-[protein] + AMP + H(+)</text>
        <dbReference type="Rhea" id="RHEA:36847"/>
        <dbReference type="Rhea" id="RHEA-COMP:11060"/>
        <dbReference type="Rhea" id="RHEA-COMP:11061"/>
        <dbReference type="ChEBI" id="CHEBI:15378"/>
        <dbReference type="ChEBI" id="CHEBI:30013"/>
        <dbReference type="ChEBI" id="CHEBI:57692"/>
        <dbReference type="ChEBI" id="CHEBI:74257"/>
        <dbReference type="ChEBI" id="CHEBI:456215"/>
        <dbReference type="EC" id="2.7.1.180"/>
    </reaction>
</comment>
<dbReference type="GO" id="GO:0016740">
    <property type="term" value="F:transferase activity"/>
    <property type="evidence" value="ECO:0007669"/>
    <property type="project" value="UniProtKB-KW"/>
</dbReference>
<evidence type="ECO:0000256" key="7">
    <source>
        <dbReference type="ARBA" id="ARBA00022827"/>
    </source>
</evidence>